<comment type="caution">
    <text evidence="2">The sequence shown here is derived from an EMBL/GenBank/DDBJ whole genome shotgun (WGS) entry which is preliminary data.</text>
</comment>
<organism evidence="2 3">
    <name type="scientific">Levilactobacillus bambusae</name>
    <dbReference type="NCBI Taxonomy" id="2024736"/>
    <lineage>
        <taxon>Bacteria</taxon>
        <taxon>Bacillati</taxon>
        <taxon>Bacillota</taxon>
        <taxon>Bacilli</taxon>
        <taxon>Lactobacillales</taxon>
        <taxon>Lactobacillaceae</taxon>
        <taxon>Levilactobacillus</taxon>
    </lineage>
</organism>
<gene>
    <name evidence="2" type="ORF">DCM90_06200</name>
</gene>
<evidence type="ECO:0000256" key="1">
    <source>
        <dbReference type="SAM" id="MobiDB-lite"/>
    </source>
</evidence>
<name>A0A2V1MZR4_9LACO</name>
<evidence type="ECO:0000313" key="2">
    <source>
        <dbReference type="EMBL" id="PWG00511.1"/>
    </source>
</evidence>
<keyword evidence="3" id="KW-1185">Reference proteome</keyword>
<feature type="region of interest" description="Disordered" evidence="1">
    <location>
        <begin position="40"/>
        <end position="75"/>
    </location>
</feature>
<protein>
    <submittedName>
        <fullName evidence="2">Uncharacterized protein</fullName>
    </submittedName>
</protein>
<dbReference type="RefSeq" id="WP_109250457.1">
    <property type="nucleotide sequence ID" value="NZ_QCXQ01000002.1"/>
</dbReference>
<accession>A0A2V1MZR4</accession>
<dbReference type="EMBL" id="QCXQ01000002">
    <property type="protein sequence ID" value="PWG00511.1"/>
    <property type="molecule type" value="Genomic_DNA"/>
</dbReference>
<sequence length="75" mass="8280">MKKFRIGLFVVAGFILGMLPLPVSEGQTFGNWITVIQPGRGETTLHNHKGRVSVNPPEDQPKHDTGHVPTHDVNQ</sequence>
<evidence type="ECO:0000313" key="3">
    <source>
        <dbReference type="Proteomes" id="UP000245080"/>
    </source>
</evidence>
<feature type="compositionally biased region" description="Basic and acidic residues" evidence="1">
    <location>
        <begin position="59"/>
        <end position="75"/>
    </location>
</feature>
<dbReference type="AlphaFoldDB" id="A0A2V1MZR4"/>
<reference evidence="2 3" key="1">
    <citation type="journal article" date="2018" name="Int. J. Syst. Evol. Microbiol.">
        <title>Lactobacillus bambusae sp. nov., isolated from a traditional fermented Ma-bamboo shoots of Taiwan.</title>
        <authorList>
            <person name="Wang L.-T."/>
        </authorList>
    </citation>
    <scope>NUCLEOTIDE SEQUENCE [LARGE SCALE GENOMIC DNA]</scope>
    <source>
        <strain evidence="2 3">BS-W1</strain>
    </source>
</reference>
<proteinExistence type="predicted"/>
<dbReference type="Proteomes" id="UP000245080">
    <property type="component" value="Unassembled WGS sequence"/>
</dbReference>